<gene>
    <name evidence="1" type="ORF">FO508_01410</name>
</gene>
<organism evidence="1 2">
    <name type="scientific">Bacillus pumilus</name>
    <name type="common">Bacillus mesentericus</name>
    <dbReference type="NCBI Taxonomy" id="1408"/>
    <lineage>
        <taxon>Bacteria</taxon>
        <taxon>Bacillati</taxon>
        <taxon>Bacillota</taxon>
        <taxon>Bacilli</taxon>
        <taxon>Bacillales</taxon>
        <taxon>Bacillaceae</taxon>
        <taxon>Bacillus</taxon>
    </lineage>
</organism>
<dbReference type="EMBL" id="VKQA01000001">
    <property type="protein sequence ID" value="MDR4249005.1"/>
    <property type="molecule type" value="Genomic_DNA"/>
</dbReference>
<name>A0AAE3WJ15_BACPU</name>
<proteinExistence type="predicted"/>
<dbReference type="Proteomes" id="UP001182042">
    <property type="component" value="Unassembled WGS sequence"/>
</dbReference>
<evidence type="ECO:0000313" key="1">
    <source>
        <dbReference type="EMBL" id="MDR4249005.1"/>
    </source>
</evidence>
<reference evidence="1" key="1">
    <citation type="submission" date="2019-07" db="EMBL/GenBank/DDBJ databases">
        <title>Phylogenomic Reclassification of ATCC Bacillus Strains and Various Taxa within the Genus Bacillus.</title>
        <authorList>
            <person name="Riojas M.A."/>
            <person name="Frank A.M."/>
            <person name="Fenn S.L."/>
            <person name="King S."/>
            <person name="Brower S."/>
            <person name="Hazbon M.H."/>
        </authorList>
    </citation>
    <scope>NUCLEOTIDE SEQUENCE</scope>
    <source>
        <strain evidence="1">ATCC 27142</strain>
    </source>
</reference>
<sequence length="67" mass="7914">MEIRIEKRKKAGSCNYCERATVNGNWVQYPYDEVIHVKGNQTSTRFCKDCFKKISDFNQYVKQGETE</sequence>
<accession>A0AAE3WJ15</accession>
<dbReference type="AlphaFoldDB" id="A0AAE3WJ15"/>
<comment type="caution">
    <text evidence="1">The sequence shown here is derived from an EMBL/GenBank/DDBJ whole genome shotgun (WGS) entry which is preliminary data.</text>
</comment>
<dbReference type="RefSeq" id="WP_309415381.1">
    <property type="nucleotide sequence ID" value="NZ_CP187658.1"/>
</dbReference>
<protein>
    <submittedName>
        <fullName evidence="1">Uncharacterized protein</fullName>
    </submittedName>
</protein>
<evidence type="ECO:0000313" key="2">
    <source>
        <dbReference type="Proteomes" id="UP001182042"/>
    </source>
</evidence>